<dbReference type="Gene3D" id="6.10.340.10">
    <property type="match status" value="1"/>
</dbReference>
<dbReference type="PROSITE" id="PS50111">
    <property type="entry name" value="CHEMOTAXIS_TRANSDUC_2"/>
    <property type="match status" value="1"/>
</dbReference>
<evidence type="ECO:0000256" key="2">
    <source>
        <dbReference type="ARBA" id="ARBA00029447"/>
    </source>
</evidence>
<dbReference type="GO" id="GO:0004888">
    <property type="term" value="F:transmembrane signaling receptor activity"/>
    <property type="evidence" value="ECO:0007669"/>
    <property type="project" value="InterPro"/>
</dbReference>
<feature type="coiled-coil region" evidence="4">
    <location>
        <begin position="122"/>
        <end position="149"/>
    </location>
</feature>
<evidence type="ECO:0000256" key="1">
    <source>
        <dbReference type="ARBA" id="ARBA00023224"/>
    </source>
</evidence>
<feature type="domain" description="HAMP" evidence="7">
    <location>
        <begin position="259"/>
        <end position="313"/>
    </location>
</feature>
<evidence type="ECO:0000313" key="9">
    <source>
        <dbReference type="Proteomes" id="UP000222310"/>
    </source>
</evidence>
<dbReference type="EMBL" id="LAHD01000037">
    <property type="protein sequence ID" value="PHK03489.1"/>
    <property type="molecule type" value="Genomic_DNA"/>
</dbReference>
<dbReference type="SMART" id="SM00304">
    <property type="entry name" value="HAMP"/>
    <property type="match status" value="1"/>
</dbReference>
<evidence type="ECO:0000259" key="6">
    <source>
        <dbReference type="PROSITE" id="PS50111"/>
    </source>
</evidence>
<feature type="domain" description="Methyl-accepting transducer" evidence="6">
    <location>
        <begin position="318"/>
        <end position="554"/>
    </location>
</feature>
<dbReference type="Proteomes" id="UP000222310">
    <property type="component" value="Unassembled WGS sequence"/>
</dbReference>
<name>A0A9Q5ZC01_NOSLI</name>
<dbReference type="GO" id="GO:0007165">
    <property type="term" value="P:signal transduction"/>
    <property type="evidence" value="ECO:0007669"/>
    <property type="project" value="UniProtKB-KW"/>
</dbReference>
<dbReference type="PRINTS" id="PR00260">
    <property type="entry name" value="CHEMTRNSDUCR"/>
</dbReference>
<evidence type="ECO:0000313" key="8">
    <source>
        <dbReference type="EMBL" id="PHK03489.1"/>
    </source>
</evidence>
<dbReference type="Pfam" id="PF00672">
    <property type="entry name" value="HAMP"/>
    <property type="match status" value="1"/>
</dbReference>
<dbReference type="GO" id="GO:0006935">
    <property type="term" value="P:chemotaxis"/>
    <property type="evidence" value="ECO:0007669"/>
    <property type="project" value="InterPro"/>
</dbReference>
<keyword evidence="1 3" id="KW-0807">Transducer</keyword>
<dbReference type="InterPro" id="IPR003660">
    <property type="entry name" value="HAMP_dom"/>
</dbReference>
<dbReference type="InterPro" id="IPR004090">
    <property type="entry name" value="Chemotax_Me-accpt_rcpt"/>
</dbReference>
<dbReference type="AlphaFoldDB" id="A0A9Q5ZC01"/>
<evidence type="ECO:0000259" key="7">
    <source>
        <dbReference type="PROSITE" id="PS50885"/>
    </source>
</evidence>
<dbReference type="InterPro" id="IPR004089">
    <property type="entry name" value="MCPsignal_dom"/>
</dbReference>
<dbReference type="Gene3D" id="1.10.287.950">
    <property type="entry name" value="Methyl-accepting chemotaxis protein"/>
    <property type="match status" value="1"/>
</dbReference>
<keyword evidence="5" id="KW-1133">Transmembrane helix</keyword>
<keyword evidence="5" id="KW-0472">Membrane</keyword>
<proteinExistence type="inferred from homology"/>
<comment type="similarity">
    <text evidence="2">Belongs to the methyl-accepting chemotaxis (MCP) protein family.</text>
</comment>
<gene>
    <name evidence="8" type="ORF">VF08_14975</name>
</gene>
<evidence type="ECO:0000256" key="5">
    <source>
        <dbReference type="SAM" id="Phobius"/>
    </source>
</evidence>
<keyword evidence="4" id="KW-0175">Coiled coil</keyword>
<dbReference type="PANTHER" id="PTHR32089">
    <property type="entry name" value="METHYL-ACCEPTING CHEMOTAXIS PROTEIN MCPB"/>
    <property type="match status" value="1"/>
</dbReference>
<comment type="caution">
    <text evidence="8">The sequence shown here is derived from an EMBL/GenBank/DDBJ whole genome shotgun (WGS) entry which is preliminary data.</text>
</comment>
<reference evidence="8 9" key="1">
    <citation type="submission" date="2015-02" db="EMBL/GenBank/DDBJ databases">
        <title>Nostoc linckia genome annotation.</title>
        <authorList>
            <person name="Zhou Z."/>
        </authorList>
    </citation>
    <scope>NUCLEOTIDE SEQUENCE [LARGE SCALE GENOMIC DNA]</scope>
    <source>
        <strain evidence="9">z8</strain>
    </source>
</reference>
<dbReference type="PROSITE" id="PS50885">
    <property type="entry name" value="HAMP"/>
    <property type="match status" value="1"/>
</dbReference>
<dbReference type="SMART" id="SM00283">
    <property type="entry name" value="MA"/>
    <property type="match status" value="1"/>
</dbReference>
<keyword evidence="5" id="KW-0812">Transmembrane</keyword>
<feature type="transmembrane region" description="Helical" evidence="5">
    <location>
        <begin position="25"/>
        <end position="46"/>
    </location>
</feature>
<organism evidence="8 9">
    <name type="scientific">Nostoc linckia z8</name>
    <dbReference type="NCBI Taxonomy" id="1628746"/>
    <lineage>
        <taxon>Bacteria</taxon>
        <taxon>Bacillati</taxon>
        <taxon>Cyanobacteriota</taxon>
        <taxon>Cyanophyceae</taxon>
        <taxon>Nostocales</taxon>
        <taxon>Nostocaceae</taxon>
        <taxon>Nostoc</taxon>
    </lineage>
</organism>
<feature type="coiled-coil region" evidence="4">
    <location>
        <begin position="564"/>
        <end position="591"/>
    </location>
</feature>
<dbReference type="PANTHER" id="PTHR32089:SF120">
    <property type="entry name" value="METHYL-ACCEPTING CHEMOTAXIS PROTEIN TLPQ"/>
    <property type="match status" value="1"/>
</dbReference>
<sequence>MKVFYGSRGIVPYPMFKNISLQTRLIGSFLFIGLLVFTMALLGWFVTNELNQSINALTMNNIPSLSGVWKIKEGQTQIQSAERLLLNPEITGSERESVITQIESGWKQINDGIQQYEATPFSEEETKDYELLKEQLEAWKKSHEKLLDIEQQLNQIGIKNPWKKQLELINQQQDAANYPTVQTAFNLRNQLVYEVKNTEEPLFKITTDQADKLLKLHESYVSDTQKEVEQNVARSIFWISIGIAIGPITAIVIGFVIARQIASQIFDVIRVAEQISLGNLTTQIAANSNSKDEMNTLLTAFQTMTKNLNTLIRQVQHSGIQVTTSATQIAASGKQLEATLIEQVASTNEVTAATKEISATSRELVSAMEQVANISHITTTAANDSQKDLLRMETTMRQLSEATNDIAARLGVISEKANNINNIVVTITKVADQTNLLSLNAAIEAEKAGEYGLGFAVVAREIRRLADQTAVATLDIEQMVKQMQSSVSTGVMEMDKFATEVELTIKDVAIISRQVGQIIQQVQDLNPRFEFVNQGMETQSVGAQQISDAMVQLSNTSVQSTDSLREINHAIVQLNQVAQGLRREIARFQVKTEDAIPLIHQFS</sequence>
<dbReference type="CDD" id="cd06225">
    <property type="entry name" value="HAMP"/>
    <property type="match status" value="1"/>
</dbReference>
<evidence type="ECO:0000256" key="3">
    <source>
        <dbReference type="PROSITE-ProRule" id="PRU00284"/>
    </source>
</evidence>
<accession>A0A9Q5ZC01</accession>
<dbReference type="SUPFAM" id="SSF58104">
    <property type="entry name" value="Methyl-accepting chemotaxis protein (MCP) signaling domain"/>
    <property type="match status" value="1"/>
</dbReference>
<dbReference type="Pfam" id="PF12729">
    <property type="entry name" value="4HB_MCP_1"/>
    <property type="match status" value="1"/>
</dbReference>
<protein>
    <submittedName>
        <fullName evidence="8">Chemotaxis protein</fullName>
    </submittedName>
</protein>
<evidence type="ECO:0000256" key="4">
    <source>
        <dbReference type="SAM" id="Coils"/>
    </source>
</evidence>
<feature type="transmembrane region" description="Helical" evidence="5">
    <location>
        <begin position="236"/>
        <end position="258"/>
    </location>
</feature>
<dbReference type="InterPro" id="IPR024478">
    <property type="entry name" value="HlyB_4HB_MCP"/>
</dbReference>
<dbReference type="GO" id="GO:0016020">
    <property type="term" value="C:membrane"/>
    <property type="evidence" value="ECO:0007669"/>
    <property type="project" value="InterPro"/>
</dbReference>
<dbReference type="Pfam" id="PF00015">
    <property type="entry name" value="MCPsignal"/>
    <property type="match status" value="1"/>
</dbReference>